<name>A0A9J6GLC7_HAELO</name>
<dbReference type="AlphaFoldDB" id="A0A9J6GLC7"/>
<organism evidence="2 3">
    <name type="scientific">Haemaphysalis longicornis</name>
    <name type="common">Bush tick</name>
    <dbReference type="NCBI Taxonomy" id="44386"/>
    <lineage>
        <taxon>Eukaryota</taxon>
        <taxon>Metazoa</taxon>
        <taxon>Ecdysozoa</taxon>
        <taxon>Arthropoda</taxon>
        <taxon>Chelicerata</taxon>
        <taxon>Arachnida</taxon>
        <taxon>Acari</taxon>
        <taxon>Parasitiformes</taxon>
        <taxon>Ixodida</taxon>
        <taxon>Ixodoidea</taxon>
        <taxon>Ixodidae</taxon>
        <taxon>Haemaphysalinae</taxon>
        <taxon>Haemaphysalis</taxon>
    </lineage>
</organism>
<dbReference type="OrthoDB" id="6499330at2759"/>
<evidence type="ECO:0008006" key="4">
    <source>
        <dbReference type="Google" id="ProtNLM"/>
    </source>
</evidence>
<keyword evidence="3" id="KW-1185">Reference proteome</keyword>
<gene>
    <name evidence="2" type="ORF">HPB48_012293</name>
</gene>
<dbReference type="InterPro" id="IPR052394">
    <property type="entry name" value="LRR-containing"/>
</dbReference>
<accession>A0A9J6GLC7</accession>
<feature type="compositionally biased region" description="Basic and acidic residues" evidence="1">
    <location>
        <begin position="780"/>
        <end position="796"/>
    </location>
</feature>
<comment type="caution">
    <text evidence="2">The sequence shown here is derived from an EMBL/GenBank/DDBJ whole genome shotgun (WGS) entry which is preliminary data.</text>
</comment>
<evidence type="ECO:0000256" key="1">
    <source>
        <dbReference type="SAM" id="MobiDB-lite"/>
    </source>
</evidence>
<dbReference type="PANTHER" id="PTHR24114:SF2">
    <property type="entry name" value="F-BOX DOMAIN-CONTAINING PROTEIN-RELATED"/>
    <property type="match status" value="1"/>
</dbReference>
<dbReference type="VEuPathDB" id="VectorBase:HLOH_048824"/>
<evidence type="ECO:0000313" key="2">
    <source>
        <dbReference type="EMBL" id="KAH9376090.1"/>
    </source>
</evidence>
<dbReference type="EMBL" id="JABSTR010000007">
    <property type="protein sequence ID" value="KAH9376090.1"/>
    <property type="molecule type" value="Genomic_DNA"/>
</dbReference>
<dbReference type="InterPro" id="IPR032675">
    <property type="entry name" value="LRR_dom_sf"/>
</dbReference>
<evidence type="ECO:0000313" key="3">
    <source>
        <dbReference type="Proteomes" id="UP000821853"/>
    </source>
</evidence>
<sequence>MYSQDGNKGVAKSPWMRKMADKGHKSGRLSRLDLKRDCSASGTRDACWLCDELENWNNTLNDLQLTLVEFQPGKLRLYVQTSKPAVGVADSDVLYDTSCFTAWLIRKHNCINSVSIKHGDPHWQVGGLPDTVVSASSNLRDISIEGYGPLDWASLLESLGHLAQLESLKLTDVVVNDKFLAKLVELLTENACSVKTVVLTRTSMWGNACDSFARCISRCCNLGELVLDVKLVMLTTTSSAKVWELREWDESPDVSDEYSSDEYSAVEDSIDWGNVSCSEELTTQDYLSFVEDFSSSDFALFAAHLNLDLKERNDTMLHELSDFLESSVALTSLSFNAFRPYHIAIIAKPLVTNSVLSDLVITYWGRHHRDPTRSCVGYGLQSLLSQNKGLRSLTIENCVISQQGGRDVSEGLKANSTLERLNVNTTNPISVAVAWALCSALVRNKTLRTLRFGGLIWATNVQRVQLSRNLASCGLFGRVQLDWKNWDLKLLARYMLSPSHGPTDLCLQMHELSDAAITILCQALSESLCVETLTVHFSGATPPGHTAILQEALERNKSLRRVTLHDQGSTPRSAMEALQGLASNSCVTELALHCCRMDTACAELFGSLLASNEALCKVVLSCQLQMSTHSTDVVCKGLVQNCSITEWHASHSTPPMERTVQRNLTRLQRAVRFVLHPNTVKGSAEAFELLESKASLVSGLISASAMSKAEAESAVKAARKFIQDNYLFINQIVCHRLECYPGEGTQVDRLNFDCWRAVTKYLKVSDVVSGTLLIGGAEADDAKTRARDPGVGERAGHHGGQPPGVGPTPPALPDSIAPASLLPPPRLAGATAKAAAAAAEGIKHARTTTATSPRVHLLGSRRSSLVRPTSSSLRSLSATPLAGYLSSNNTTTAAPSAASLPWEASRLRERFVRAPAAAAAATAFALPQGRPFPLLSTSFFVRLPPSLSLSHSEAAEMDRQKQMEEERGETRRVKCCTRF</sequence>
<protein>
    <recommendedName>
        <fullName evidence="4">Ran GTPase-activating protein</fullName>
    </recommendedName>
</protein>
<dbReference type="SUPFAM" id="SSF52047">
    <property type="entry name" value="RNI-like"/>
    <property type="match status" value="2"/>
</dbReference>
<dbReference type="Proteomes" id="UP000821853">
    <property type="component" value="Chromosome 5"/>
</dbReference>
<dbReference type="Gene3D" id="3.80.10.10">
    <property type="entry name" value="Ribonuclease Inhibitor"/>
    <property type="match status" value="3"/>
</dbReference>
<dbReference type="PANTHER" id="PTHR24114">
    <property type="entry name" value="LEUCINE RICH REPEAT FAMILY PROTEIN"/>
    <property type="match status" value="1"/>
</dbReference>
<proteinExistence type="predicted"/>
<feature type="region of interest" description="Disordered" evidence="1">
    <location>
        <begin position="1"/>
        <end position="22"/>
    </location>
</feature>
<reference evidence="2 3" key="1">
    <citation type="journal article" date="2020" name="Cell">
        <title>Large-Scale Comparative Analyses of Tick Genomes Elucidate Their Genetic Diversity and Vector Capacities.</title>
        <authorList>
            <consortium name="Tick Genome and Microbiome Consortium (TIGMIC)"/>
            <person name="Jia N."/>
            <person name="Wang J."/>
            <person name="Shi W."/>
            <person name="Du L."/>
            <person name="Sun Y."/>
            <person name="Zhan W."/>
            <person name="Jiang J.F."/>
            <person name="Wang Q."/>
            <person name="Zhang B."/>
            <person name="Ji P."/>
            <person name="Bell-Sakyi L."/>
            <person name="Cui X.M."/>
            <person name="Yuan T.T."/>
            <person name="Jiang B.G."/>
            <person name="Yang W.F."/>
            <person name="Lam T.T."/>
            <person name="Chang Q.C."/>
            <person name="Ding S.J."/>
            <person name="Wang X.J."/>
            <person name="Zhu J.G."/>
            <person name="Ruan X.D."/>
            <person name="Zhao L."/>
            <person name="Wei J.T."/>
            <person name="Ye R.Z."/>
            <person name="Que T.C."/>
            <person name="Du C.H."/>
            <person name="Zhou Y.H."/>
            <person name="Cheng J.X."/>
            <person name="Dai P.F."/>
            <person name="Guo W.B."/>
            <person name="Han X.H."/>
            <person name="Huang E.J."/>
            <person name="Li L.F."/>
            <person name="Wei W."/>
            <person name="Gao Y.C."/>
            <person name="Liu J.Z."/>
            <person name="Shao H.Z."/>
            <person name="Wang X."/>
            <person name="Wang C.C."/>
            <person name="Yang T.C."/>
            <person name="Huo Q.B."/>
            <person name="Li W."/>
            <person name="Chen H.Y."/>
            <person name="Chen S.E."/>
            <person name="Zhou L.G."/>
            <person name="Ni X.B."/>
            <person name="Tian J.H."/>
            <person name="Sheng Y."/>
            <person name="Liu T."/>
            <person name="Pan Y.S."/>
            <person name="Xia L.Y."/>
            <person name="Li J."/>
            <person name="Zhao F."/>
            <person name="Cao W.C."/>
        </authorList>
    </citation>
    <scope>NUCLEOTIDE SEQUENCE [LARGE SCALE GENOMIC DNA]</scope>
    <source>
        <strain evidence="2">HaeL-2018</strain>
    </source>
</reference>
<feature type="region of interest" description="Disordered" evidence="1">
    <location>
        <begin position="780"/>
        <end position="819"/>
    </location>
</feature>